<name>Z9JKL4_9GAMM</name>
<dbReference type="STRING" id="1444770.AF72_03425"/>
<gene>
    <name evidence="2" type="ORF">AF72_03425</name>
</gene>
<keyword evidence="1" id="KW-0472">Membrane</keyword>
<proteinExistence type="inferred from homology"/>
<protein>
    <recommendedName>
        <fullName evidence="4">TonB-dependent receptor plug domain-containing protein</fullName>
    </recommendedName>
</protein>
<dbReference type="AlphaFoldDB" id="Z9JKL4"/>
<dbReference type="SUPFAM" id="SSF56935">
    <property type="entry name" value="Porins"/>
    <property type="match status" value="1"/>
</dbReference>
<comment type="subcellular location">
    <subcellularLocation>
        <location evidence="1">Cell outer membrane</location>
        <topology evidence="1">Multi-pass membrane protein</topology>
    </subcellularLocation>
</comment>
<evidence type="ECO:0008006" key="4">
    <source>
        <dbReference type="Google" id="ProtNLM"/>
    </source>
</evidence>
<dbReference type="EMBL" id="JDSQ01000004">
    <property type="protein sequence ID" value="EWS78945.1"/>
    <property type="molecule type" value="Genomic_DNA"/>
</dbReference>
<organism evidence="2 3">
    <name type="scientific">Xylella taiwanensis</name>
    <dbReference type="NCBI Taxonomy" id="1444770"/>
    <lineage>
        <taxon>Bacteria</taxon>
        <taxon>Pseudomonadati</taxon>
        <taxon>Pseudomonadota</taxon>
        <taxon>Gammaproteobacteria</taxon>
        <taxon>Lysobacterales</taxon>
        <taxon>Lysobacteraceae</taxon>
        <taxon>Xylella</taxon>
    </lineage>
</organism>
<keyword evidence="1" id="KW-0998">Cell outer membrane</keyword>
<sequence length="112" mass="12017">MPGVNVQSNDAFGAHEESQKITLRSFNGTCLGYTFDGLPFGDNVYGNYNGLNIRRALISRNFASVELTFGIGSLGTASTSNLGGTIQYYSGDPAREFGGRVAHTLGSDTNRW</sequence>
<dbReference type="InterPro" id="IPR039426">
    <property type="entry name" value="TonB-dep_rcpt-like"/>
</dbReference>
<dbReference type="PROSITE" id="PS52016">
    <property type="entry name" value="TONB_DEPENDENT_REC_3"/>
    <property type="match status" value="1"/>
</dbReference>
<dbReference type="GO" id="GO:0009279">
    <property type="term" value="C:cell outer membrane"/>
    <property type="evidence" value="ECO:0007669"/>
    <property type="project" value="UniProtKB-SubCell"/>
</dbReference>
<keyword evidence="1" id="KW-0812">Transmembrane</keyword>
<evidence type="ECO:0000313" key="2">
    <source>
        <dbReference type="EMBL" id="EWS78945.1"/>
    </source>
</evidence>
<comment type="caution">
    <text evidence="2">The sequence shown here is derived from an EMBL/GenBank/DDBJ whole genome shotgun (WGS) entry which is preliminary data.</text>
</comment>
<comment type="similarity">
    <text evidence="1">Belongs to the TonB-dependent receptor family.</text>
</comment>
<keyword evidence="1" id="KW-0813">Transport</keyword>
<evidence type="ECO:0000256" key="1">
    <source>
        <dbReference type="PROSITE-ProRule" id="PRU01360"/>
    </source>
</evidence>
<dbReference type="eggNOG" id="COG4774">
    <property type="taxonomic scope" value="Bacteria"/>
</dbReference>
<reference evidence="2 3" key="1">
    <citation type="journal article" date="2014" name="Genome Announc.">
        <title>Draft Genome Sequence of Xylella fastidiosa Pear Leaf Scorch Strain in Taiwan.</title>
        <authorList>
            <person name="Su C.C."/>
            <person name="Deng W.L."/>
            <person name="Jan F.J."/>
            <person name="Chang C.J."/>
            <person name="Huang H."/>
            <person name="Chen J."/>
        </authorList>
    </citation>
    <scope>NUCLEOTIDE SEQUENCE [LARGE SCALE GENOMIC DNA]</scope>
    <source>
        <strain evidence="2 3">PLS229</strain>
    </source>
</reference>
<accession>Z9JKL4</accession>
<keyword evidence="1" id="KW-1134">Transmembrane beta strand</keyword>
<evidence type="ECO:0000313" key="3">
    <source>
        <dbReference type="Proteomes" id="UP000020406"/>
    </source>
</evidence>
<dbReference type="Proteomes" id="UP000020406">
    <property type="component" value="Unassembled WGS sequence"/>
</dbReference>